<evidence type="ECO:0000256" key="2">
    <source>
        <dbReference type="SAM" id="Phobius"/>
    </source>
</evidence>
<dbReference type="AlphaFoldDB" id="A0A1H9M095"/>
<reference evidence="3 4" key="1">
    <citation type="submission" date="2016-10" db="EMBL/GenBank/DDBJ databases">
        <authorList>
            <person name="de Groot N.N."/>
        </authorList>
    </citation>
    <scope>NUCLEOTIDE SEQUENCE [LARGE SCALE GENOMIC DNA]</scope>
    <source>
        <strain evidence="3 4">CGMCC 1.7727</strain>
    </source>
</reference>
<organism evidence="3 4">
    <name type="scientific">Gracilibacillus ureilyticus</name>
    <dbReference type="NCBI Taxonomy" id="531814"/>
    <lineage>
        <taxon>Bacteria</taxon>
        <taxon>Bacillati</taxon>
        <taxon>Bacillota</taxon>
        <taxon>Bacilli</taxon>
        <taxon>Bacillales</taxon>
        <taxon>Bacillaceae</taxon>
        <taxon>Gracilibacillus</taxon>
    </lineage>
</organism>
<sequence>MKQIVRAFALGLFTSSLIIGAVYFFTGNNGNQNNNAAQPSDTEIDVVAEARKQGYFVYNEDMDAKITELENEVARITSEAENETSESTNDETGNITQWIFTIDQGTQLSEIAERLEQYGFISNQTKLIQYLEENQLTRQVQPGEYLLNDQMTIGEIASIITKSPNEE</sequence>
<keyword evidence="2" id="KW-0812">Transmembrane</keyword>
<evidence type="ECO:0000313" key="4">
    <source>
        <dbReference type="Proteomes" id="UP000199687"/>
    </source>
</evidence>
<gene>
    <name evidence="3" type="ORF">SAMN04487944_101488</name>
</gene>
<accession>A0A1H9M095</accession>
<dbReference type="Pfam" id="PF02618">
    <property type="entry name" value="YceG"/>
    <property type="match status" value="1"/>
</dbReference>
<name>A0A1H9M095_9BACI</name>
<evidence type="ECO:0000256" key="1">
    <source>
        <dbReference type="SAM" id="Coils"/>
    </source>
</evidence>
<evidence type="ECO:0000313" key="3">
    <source>
        <dbReference type="EMBL" id="SER17088.1"/>
    </source>
</evidence>
<dbReference type="Proteomes" id="UP000199687">
    <property type="component" value="Unassembled WGS sequence"/>
</dbReference>
<proteinExistence type="predicted"/>
<protein>
    <submittedName>
        <fullName evidence="3">YceG-like family protein</fullName>
    </submittedName>
</protein>
<dbReference type="RefSeq" id="WP_089738602.1">
    <property type="nucleotide sequence ID" value="NZ_FOGL01000001.1"/>
</dbReference>
<keyword evidence="2" id="KW-1133">Transmembrane helix</keyword>
<feature type="transmembrane region" description="Helical" evidence="2">
    <location>
        <begin position="7"/>
        <end position="25"/>
    </location>
</feature>
<dbReference type="OrthoDB" id="2138957at2"/>
<keyword evidence="2" id="KW-0472">Membrane</keyword>
<dbReference type="EMBL" id="FOGL01000001">
    <property type="protein sequence ID" value="SER17088.1"/>
    <property type="molecule type" value="Genomic_DNA"/>
</dbReference>
<feature type="coiled-coil region" evidence="1">
    <location>
        <begin position="59"/>
        <end position="86"/>
    </location>
</feature>
<dbReference type="Gene3D" id="3.30.1490.480">
    <property type="entry name" value="Endolytic murein transglycosylase"/>
    <property type="match status" value="1"/>
</dbReference>
<dbReference type="STRING" id="531814.SAMN04487944_101488"/>
<keyword evidence="4" id="KW-1185">Reference proteome</keyword>
<dbReference type="InterPro" id="IPR003770">
    <property type="entry name" value="MLTG-like"/>
</dbReference>
<keyword evidence="1" id="KW-0175">Coiled coil</keyword>